<keyword evidence="1" id="KW-0472">Membrane</keyword>
<dbReference type="RefSeq" id="WP_168826159.1">
    <property type="nucleotide sequence ID" value="NZ_CP073013.1"/>
</dbReference>
<evidence type="ECO:0000313" key="3">
    <source>
        <dbReference type="Proteomes" id="UP000586067"/>
    </source>
</evidence>
<keyword evidence="1" id="KW-0812">Transmembrane</keyword>
<dbReference type="EMBL" id="JABAEK010000013">
    <property type="protein sequence ID" value="NLQ18427.1"/>
    <property type="molecule type" value="Genomic_DNA"/>
</dbReference>
<dbReference type="AlphaFoldDB" id="A0A847RB13"/>
<organism evidence="2 3">
    <name type="scientific">Marinomonas profundi</name>
    <dbReference type="NCBI Taxonomy" id="2726122"/>
    <lineage>
        <taxon>Bacteria</taxon>
        <taxon>Pseudomonadati</taxon>
        <taxon>Pseudomonadota</taxon>
        <taxon>Gammaproteobacteria</taxon>
        <taxon>Oceanospirillales</taxon>
        <taxon>Oceanospirillaceae</taxon>
        <taxon>Marinomonas</taxon>
    </lineage>
</organism>
<evidence type="ECO:0008006" key="4">
    <source>
        <dbReference type="Google" id="ProtNLM"/>
    </source>
</evidence>
<sequence>MNEQNEILWRQYQQHIDTYKFYLDTVVKLMSLYFAVSGAIISYYASNSETTNALLALFLPLVMGFALVVVELAGHFNKG</sequence>
<gene>
    <name evidence="2" type="ORF">HGG82_12460</name>
</gene>
<proteinExistence type="predicted"/>
<evidence type="ECO:0000313" key="2">
    <source>
        <dbReference type="EMBL" id="NLQ18427.1"/>
    </source>
</evidence>
<accession>A0A847RB13</accession>
<comment type="caution">
    <text evidence="2">The sequence shown here is derived from an EMBL/GenBank/DDBJ whole genome shotgun (WGS) entry which is preliminary data.</text>
</comment>
<feature type="transmembrane region" description="Helical" evidence="1">
    <location>
        <begin position="51"/>
        <end position="73"/>
    </location>
</feature>
<dbReference type="Proteomes" id="UP000586067">
    <property type="component" value="Unassembled WGS sequence"/>
</dbReference>
<reference evidence="2 3" key="1">
    <citation type="submission" date="2020-04" db="EMBL/GenBank/DDBJ databases">
        <title>Marinomonas sp. M1K-6 isolated from the deep seawater of the Mariana Trench.</title>
        <authorList>
            <person name="Li Y."/>
        </authorList>
    </citation>
    <scope>NUCLEOTIDE SEQUENCE [LARGE SCALE GENOMIC DNA]</scope>
    <source>
        <strain evidence="2 3">M1K-6</strain>
    </source>
</reference>
<keyword evidence="1" id="KW-1133">Transmembrane helix</keyword>
<evidence type="ECO:0000256" key="1">
    <source>
        <dbReference type="SAM" id="Phobius"/>
    </source>
</evidence>
<keyword evidence="3" id="KW-1185">Reference proteome</keyword>
<protein>
    <recommendedName>
        <fullName evidence="4">SMODS and SLOG-associating 2TM effector domain-containing protein</fullName>
    </recommendedName>
</protein>
<feature type="transmembrane region" description="Helical" evidence="1">
    <location>
        <begin position="21"/>
        <end position="45"/>
    </location>
</feature>
<name>A0A847RB13_9GAMM</name>